<dbReference type="CDD" id="cd03025">
    <property type="entry name" value="DsbA_FrnE_like"/>
    <property type="match status" value="1"/>
</dbReference>
<proteinExistence type="predicted"/>
<dbReference type="Proteomes" id="UP000199410">
    <property type="component" value="Unassembled WGS sequence"/>
</dbReference>
<feature type="domain" description="DSBA-like thioredoxin" evidence="1">
    <location>
        <begin position="11"/>
        <end position="204"/>
    </location>
</feature>
<organism evidence="2 3">
    <name type="scientific">Lysinibacillus fusiformis</name>
    <dbReference type="NCBI Taxonomy" id="28031"/>
    <lineage>
        <taxon>Bacteria</taxon>
        <taxon>Bacillati</taxon>
        <taxon>Bacillota</taxon>
        <taxon>Bacilli</taxon>
        <taxon>Bacillales</taxon>
        <taxon>Bacillaceae</taxon>
        <taxon>Lysinibacillus</taxon>
    </lineage>
</organism>
<accession>A0A1H9R6A8</accession>
<name>A0A1H9R6A8_9BACI</name>
<dbReference type="EMBL" id="FOEL01000021">
    <property type="protein sequence ID" value="SER68220.1"/>
    <property type="molecule type" value="Genomic_DNA"/>
</dbReference>
<reference evidence="2 3" key="1">
    <citation type="submission" date="2016-10" db="EMBL/GenBank/DDBJ databases">
        <authorList>
            <person name="Varghese N."/>
            <person name="Submissions S."/>
        </authorList>
    </citation>
    <scope>NUCLEOTIDE SEQUENCE [LARGE SCALE GENOMIC DNA]</scope>
    <source>
        <strain evidence="2 3">TC-13</strain>
    </source>
</reference>
<gene>
    <name evidence="2" type="ORF">SAMN02787113_04352</name>
</gene>
<dbReference type="Gene3D" id="1.10.472.60">
    <property type="entry name" value="putative protein disulfide isomerase domain"/>
    <property type="match status" value="1"/>
</dbReference>
<dbReference type="AlphaFoldDB" id="A0A1H9R6A8"/>
<dbReference type="InterPro" id="IPR017937">
    <property type="entry name" value="Thioredoxin_CS"/>
</dbReference>
<dbReference type="Gene3D" id="3.40.30.10">
    <property type="entry name" value="Glutaredoxin"/>
    <property type="match status" value="1"/>
</dbReference>
<dbReference type="GO" id="GO:0016491">
    <property type="term" value="F:oxidoreductase activity"/>
    <property type="evidence" value="ECO:0007669"/>
    <property type="project" value="InterPro"/>
</dbReference>
<dbReference type="RefSeq" id="WP_008177398.1">
    <property type="nucleotide sequence ID" value="NZ_BJOM01000048.1"/>
</dbReference>
<dbReference type="InterPro" id="IPR036249">
    <property type="entry name" value="Thioredoxin-like_sf"/>
</dbReference>
<protein>
    <recommendedName>
        <fullName evidence="1">DSBA-like thioredoxin domain-containing protein</fullName>
    </recommendedName>
</protein>
<evidence type="ECO:0000313" key="3">
    <source>
        <dbReference type="Proteomes" id="UP000199410"/>
    </source>
</evidence>
<dbReference type="Pfam" id="PF01323">
    <property type="entry name" value="DSBA"/>
    <property type="match status" value="1"/>
</dbReference>
<sequence length="210" mass="23655">MSDKEISLVYVWDAYCGWCYGFSKSIRTLHEKYPELPLTIISGGLFVGDRSLPINEYPHIPEANKRISQLTDVVYGEAYQELLANGTFVMDSEVAAIGFSALRSIALERAVYFASSMQHAFYYEGKSLSAEETYREIAIAHNLNPDLVIERMKEKDTISDAYADFTKVHQLNVNSYPTLLLKKGDEYISLGGGAMTAEKLETQLKEILEK</sequence>
<dbReference type="PROSITE" id="PS00194">
    <property type="entry name" value="THIOREDOXIN_1"/>
    <property type="match status" value="1"/>
</dbReference>
<comment type="caution">
    <text evidence="2">The sequence shown here is derived from an EMBL/GenBank/DDBJ whole genome shotgun (WGS) entry which is preliminary data.</text>
</comment>
<evidence type="ECO:0000259" key="1">
    <source>
        <dbReference type="Pfam" id="PF01323"/>
    </source>
</evidence>
<dbReference type="InterPro" id="IPR001853">
    <property type="entry name" value="DSBA-like_thioredoxin_dom"/>
</dbReference>
<evidence type="ECO:0000313" key="2">
    <source>
        <dbReference type="EMBL" id="SER68220.1"/>
    </source>
</evidence>
<dbReference type="SUPFAM" id="SSF52833">
    <property type="entry name" value="Thioredoxin-like"/>
    <property type="match status" value="1"/>
</dbReference>